<dbReference type="AlphaFoldDB" id="X0XMB2"/>
<reference evidence="2" key="1">
    <citation type="journal article" date="2014" name="Front. Microbiol.">
        <title>High frequency of phylogenetically diverse reductive dehalogenase-homologous genes in deep subseafloor sedimentary metagenomes.</title>
        <authorList>
            <person name="Kawai M."/>
            <person name="Futagami T."/>
            <person name="Toyoda A."/>
            <person name="Takaki Y."/>
            <person name="Nishi S."/>
            <person name="Hori S."/>
            <person name="Arai W."/>
            <person name="Tsubouchi T."/>
            <person name="Morono Y."/>
            <person name="Uchiyama I."/>
            <person name="Ito T."/>
            <person name="Fujiyama A."/>
            <person name="Inagaki F."/>
            <person name="Takami H."/>
        </authorList>
    </citation>
    <scope>NUCLEOTIDE SEQUENCE</scope>
    <source>
        <strain evidence="2">Expedition CK06-06</strain>
    </source>
</reference>
<protein>
    <submittedName>
        <fullName evidence="2">Uncharacterized protein</fullName>
    </submittedName>
</protein>
<evidence type="ECO:0000313" key="2">
    <source>
        <dbReference type="EMBL" id="GAG44324.1"/>
    </source>
</evidence>
<gene>
    <name evidence="2" type="ORF">S01H1_79986</name>
</gene>
<evidence type="ECO:0000256" key="1">
    <source>
        <dbReference type="SAM" id="Coils"/>
    </source>
</evidence>
<sequence length="222" mass="25600">KRLRDWEARFNDIDRSVNSAFDLVDNPSQTDLLAWLKVAPKDRVLKEFSGKTFKKTAEELKEIIDLVAQRTGIDKRQLKKRVKAFKETAESTDQKLSRVELMKDRLKRDIFEVIVNDHNALEASEKIATILKKSRRWPPVFAYGSGLAYVEFDKLITIRQMSKKHAASQRGERFCRTPIIRSFRKPFHDLIGRLGADIRFVPKSLGKEIQCPEKLASVIAMG</sequence>
<accession>X0XMB2</accession>
<organism evidence="2">
    <name type="scientific">marine sediment metagenome</name>
    <dbReference type="NCBI Taxonomy" id="412755"/>
    <lineage>
        <taxon>unclassified sequences</taxon>
        <taxon>metagenomes</taxon>
        <taxon>ecological metagenomes</taxon>
    </lineage>
</organism>
<feature type="non-terminal residue" evidence="2">
    <location>
        <position position="222"/>
    </location>
</feature>
<feature type="coiled-coil region" evidence="1">
    <location>
        <begin position="75"/>
        <end position="109"/>
    </location>
</feature>
<proteinExistence type="predicted"/>
<dbReference type="EMBL" id="BARS01053969">
    <property type="protein sequence ID" value="GAG44324.1"/>
    <property type="molecule type" value="Genomic_DNA"/>
</dbReference>
<keyword evidence="1" id="KW-0175">Coiled coil</keyword>
<feature type="non-terminal residue" evidence="2">
    <location>
        <position position="1"/>
    </location>
</feature>
<name>X0XMB2_9ZZZZ</name>
<comment type="caution">
    <text evidence="2">The sequence shown here is derived from an EMBL/GenBank/DDBJ whole genome shotgun (WGS) entry which is preliminary data.</text>
</comment>